<sequence length="108" mass="11905">MSAFPVNTALTLNTATGDIRPPKPRRRDVVENDEYAAFVRRIIRAFAKRVATGDVEALRDMVNLSGLLDEAIGDAVTGLRTHGYSWAEIADRLGISRQAAHQRWGGDK</sequence>
<dbReference type="InterPro" id="IPR013324">
    <property type="entry name" value="RNA_pol_sigma_r3/r4-like"/>
</dbReference>
<keyword evidence="2" id="KW-1185">Reference proteome</keyword>
<accession>A0A919N5I4</accession>
<name>A0A919N5I4_9ACTN</name>
<reference evidence="1" key="1">
    <citation type="submission" date="2021-01" db="EMBL/GenBank/DDBJ databases">
        <title>Whole genome shotgun sequence of Actinoplanes siamensis NBRC 109076.</title>
        <authorList>
            <person name="Komaki H."/>
            <person name="Tamura T."/>
        </authorList>
    </citation>
    <scope>NUCLEOTIDE SEQUENCE</scope>
    <source>
        <strain evidence="1">NBRC 109076</strain>
    </source>
</reference>
<evidence type="ECO:0000313" key="2">
    <source>
        <dbReference type="Proteomes" id="UP000629619"/>
    </source>
</evidence>
<dbReference type="AlphaFoldDB" id="A0A919N5I4"/>
<gene>
    <name evidence="1" type="ORF">Asi03nite_22300</name>
</gene>
<dbReference type="Proteomes" id="UP000629619">
    <property type="component" value="Unassembled WGS sequence"/>
</dbReference>
<dbReference type="EMBL" id="BOMW01000020">
    <property type="protein sequence ID" value="GIF04692.1"/>
    <property type="molecule type" value="Genomic_DNA"/>
</dbReference>
<protein>
    <submittedName>
        <fullName evidence="1">Uncharacterized protein</fullName>
    </submittedName>
</protein>
<evidence type="ECO:0000313" key="1">
    <source>
        <dbReference type="EMBL" id="GIF04692.1"/>
    </source>
</evidence>
<comment type="caution">
    <text evidence="1">The sequence shown here is derived from an EMBL/GenBank/DDBJ whole genome shotgun (WGS) entry which is preliminary data.</text>
</comment>
<dbReference type="SUPFAM" id="SSF88659">
    <property type="entry name" value="Sigma3 and sigma4 domains of RNA polymerase sigma factors"/>
    <property type="match status" value="1"/>
</dbReference>
<proteinExistence type="predicted"/>
<organism evidence="1 2">
    <name type="scientific">Actinoplanes siamensis</name>
    <dbReference type="NCBI Taxonomy" id="1223317"/>
    <lineage>
        <taxon>Bacteria</taxon>
        <taxon>Bacillati</taxon>
        <taxon>Actinomycetota</taxon>
        <taxon>Actinomycetes</taxon>
        <taxon>Micromonosporales</taxon>
        <taxon>Micromonosporaceae</taxon>
        <taxon>Actinoplanes</taxon>
    </lineage>
</organism>